<comment type="caution">
    <text evidence="1">The sequence shown here is derived from an EMBL/GenBank/DDBJ whole genome shotgun (WGS) entry which is preliminary data.</text>
</comment>
<name>A0A699ILA2_TANCI</name>
<accession>A0A699ILA2</accession>
<feature type="non-terminal residue" evidence="1">
    <location>
        <position position="48"/>
    </location>
</feature>
<dbReference type="AlphaFoldDB" id="A0A699ILA2"/>
<dbReference type="EMBL" id="BKCJ010313584">
    <property type="protein sequence ID" value="GEZ71348.1"/>
    <property type="molecule type" value="Genomic_DNA"/>
</dbReference>
<organism evidence="1">
    <name type="scientific">Tanacetum cinerariifolium</name>
    <name type="common">Dalmatian daisy</name>
    <name type="synonym">Chrysanthemum cinerariifolium</name>
    <dbReference type="NCBI Taxonomy" id="118510"/>
    <lineage>
        <taxon>Eukaryota</taxon>
        <taxon>Viridiplantae</taxon>
        <taxon>Streptophyta</taxon>
        <taxon>Embryophyta</taxon>
        <taxon>Tracheophyta</taxon>
        <taxon>Spermatophyta</taxon>
        <taxon>Magnoliopsida</taxon>
        <taxon>eudicotyledons</taxon>
        <taxon>Gunneridae</taxon>
        <taxon>Pentapetalae</taxon>
        <taxon>asterids</taxon>
        <taxon>campanulids</taxon>
        <taxon>Asterales</taxon>
        <taxon>Asteraceae</taxon>
        <taxon>Asteroideae</taxon>
        <taxon>Anthemideae</taxon>
        <taxon>Anthemidinae</taxon>
        <taxon>Tanacetum</taxon>
    </lineage>
</organism>
<evidence type="ECO:0000313" key="1">
    <source>
        <dbReference type="EMBL" id="GEZ71348.1"/>
    </source>
</evidence>
<gene>
    <name evidence="1" type="ORF">Tci_543321</name>
</gene>
<protein>
    <submittedName>
        <fullName evidence="1">Uncharacterized protein</fullName>
    </submittedName>
</protein>
<reference evidence="1" key="1">
    <citation type="journal article" date="2019" name="Sci. Rep.">
        <title>Draft genome of Tanacetum cinerariifolium, the natural source of mosquito coil.</title>
        <authorList>
            <person name="Yamashiro T."/>
            <person name="Shiraishi A."/>
            <person name="Satake H."/>
            <person name="Nakayama K."/>
        </authorList>
    </citation>
    <scope>NUCLEOTIDE SEQUENCE</scope>
</reference>
<proteinExistence type="predicted"/>
<sequence>MGENEEEKKAKEVKDIAGDEQVKGRQAEIYQIYIGSNAKYSKTSSGRA</sequence>